<comment type="caution">
    <text evidence="4">The sequence shown here is derived from an EMBL/GenBank/DDBJ whole genome shotgun (WGS) entry which is preliminary data.</text>
</comment>
<organism evidence="4 5">
    <name type="scientific">Albula glossodonta</name>
    <name type="common">roundjaw bonefish</name>
    <dbReference type="NCBI Taxonomy" id="121402"/>
    <lineage>
        <taxon>Eukaryota</taxon>
        <taxon>Metazoa</taxon>
        <taxon>Chordata</taxon>
        <taxon>Craniata</taxon>
        <taxon>Vertebrata</taxon>
        <taxon>Euteleostomi</taxon>
        <taxon>Actinopterygii</taxon>
        <taxon>Neopterygii</taxon>
        <taxon>Teleostei</taxon>
        <taxon>Albuliformes</taxon>
        <taxon>Albulidae</taxon>
        <taxon>Albula</taxon>
    </lineage>
</organism>
<dbReference type="GO" id="GO:0070971">
    <property type="term" value="C:endoplasmic reticulum exit site"/>
    <property type="evidence" value="ECO:0007669"/>
    <property type="project" value="TreeGrafter"/>
</dbReference>
<gene>
    <name evidence="4" type="ORF">JZ751_003651</name>
</gene>
<keyword evidence="5" id="KW-1185">Reference proteome</keyword>
<sequence length="898" mass="102232">MWHFLTSESGKDKTFNSTTKEERHELLKKLRAERSKVRQLEEKVKTVERNLAVLKTEKAQVELEAKVLQEELDKKGEIQNAPQQTAESLAFSERESKVRELLKSHKHKILEMEQDRKKAEDLLKMQTNTLVAEHALAAERKESADLRQKVIEVTTQLAEIQQPVFVPPPAKDGKTSGKSGKSALEGDATSYEEKLLMEEKNYKELEETIKKMEHDLSSLESEKSHLENLNRTLKEEGQILTLLCQQKDSALQQKLAEEEMEQSVKEIKAAGPKGEIKNFKQKIKEINEKNEKAQTALKNQIANAIKEEQSKCEETLRTSELKSQKLEEKIKTLKEDCDAQKNEKLKLQIQISSLQGKVNNLSELCERKDQVIQQKSAQVDSERRAKDLKVKEVLRSHKQKIQEIETEREKMALFYISEVKSGPAGRPLTANRKEVTSPQNKAEVSTPPAEQGSQEKLYLKKLQAEEKKTQELIETIRALQQDRDSVESEKSQLEHQAAALQGKLQNMSELCQLKEQALQQNVAQMESERRDNELKMKELLMSYKEDVQKIESENHKLELSYKAEMKACASDRVLKTREKEMANLRKQLDEVKAELADLQRPQSEPTPGCSYWPTTPGEKSQSLPFEAFTLSATDQLVNATEEERNLYLKKLKEEEKKTQELEGKILTQEQDRQALKNEKSHLEQETAALRAELDKMINLSQQQEKALQQKVMQVEAALLENKEEIQRVLQAQSLRSREMEEERERMQSAYLAQIETEEKQAKENLMKAESSEEALAAERKITANLQNQLDDISAKLARYQRAVSEPVPGPSDQETCPLWAEGPACPPLPADPAGLTRAVLWSVPPRDEGPFPLVARGQHEKTATLLGPGNSARLDFRASPWGLLDPRICLVFDPGGGA</sequence>
<feature type="coiled-coil region" evidence="2">
    <location>
        <begin position="459"/>
        <end position="601"/>
    </location>
</feature>
<dbReference type="GO" id="GO:0035459">
    <property type="term" value="P:vesicle cargo loading"/>
    <property type="evidence" value="ECO:0007669"/>
    <property type="project" value="TreeGrafter"/>
</dbReference>
<feature type="coiled-coil region" evidence="2">
    <location>
        <begin position="276"/>
        <end position="357"/>
    </location>
</feature>
<dbReference type="InterPro" id="IPR051500">
    <property type="entry name" value="cTAGE_MIA/OTOR"/>
</dbReference>
<accession>A0A8T2N5Y5</accession>
<protein>
    <submittedName>
        <fullName evidence="4">Uncharacterized protein</fullName>
    </submittedName>
</protein>
<feature type="region of interest" description="Disordered" evidence="3">
    <location>
        <begin position="425"/>
        <end position="453"/>
    </location>
</feature>
<feature type="coiled-coil region" evidence="2">
    <location>
        <begin position="102"/>
        <end position="129"/>
    </location>
</feature>
<dbReference type="GO" id="GO:0009306">
    <property type="term" value="P:protein secretion"/>
    <property type="evidence" value="ECO:0007669"/>
    <property type="project" value="TreeGrafter"/>
</dbReference>
<feature type="region of interest" description="Disordered" evidence="3">
    <location>
        <begin position="1"/>
        <end position="22"/>
    </location>
</feature>
<dbReference type="GO" id="GO:0005789">
    <property type="term" value="C:endoplasmic reticulum membrane"/>
    <property type="evidence" value="ECO:0007669"/>
    <property type="project" value="TreeGrafter"/>
</dbReference>
<keyword evidence="1 2" id="KW-0175">Coiled coil</keyword>
<evidence type="ECO:0000256" key="2">
    <source>
        <dbReference type="SAM" id="Coils"/>
    </source>
</evidence>
<dbReference type="PANTHER" id="PTHR23158">
    <property type="entry name" value="MELANOMA INHIBITORY ACTIVITY-RELATED"/>
    <property type="match status" value="1"/>
</dbReference>
<feature type="coiled-coil region" evidence="2">
    <location>
        <begin position="23"/>
        <end position="78"/>
    </location>
</feature>
<dbReference type="OrthoDB" id="8963646at2759"/>
<dbReference type="PANTHER" id="PTHR23158:SF54">
    <property type="entry name" value="TRANSPORT AND GOLGI ORGANIZATION PROTEIN 1 HOMOLOG"/>
    <property type="match status" value="1"/>
</dbReference>
<feature type="coiled-coil region" evidence="2">
    <location>
        <begin position="637"/>
        <end position="802"/>
    </location>
</feature>
<dbReference type="EMBL" id="JAFBMS010000109">
    <property type="protein sequence ID" value="KAG9335819.1"/>
    <property type="molecule type" value="Genomic_DNA"/>
</dbReference>
<feature type="compositionally biased region" description="Basic and acidic residues" evidence="3">
    <location>
        <begin position="9"/>
        <end position="22"/>
    </location>
</feature>
<evidence type="ECO:0000256" key="3">
    <source>
        <dbReference type="SAM" id="MobiDB-lite"/>
    </source>
</evidence>
<evidence type="ECO:0000313" key="5">
    <source>
        <dbReference type="Proteomes" id="UP000824540"/>
    </source>
</evidence>
<evidence type="ECO:0000313" key="4">
    <source>
        <dbReference type="EMBL" id="KAG9335819.1"/>
    </source>
</evidence>
<feature type="region of interest" description="Disordered" evidence="3">
    <location>
        <begin position="165"/>
        <end position="187"/>
    </location>
</feature>
<reference evidence="4" key="1">
    <citation type="thesis" date="2021" institute="BYU ScholarsArchive" country="Provo, UT, USA">
        <title>Applications of and Algorithms for Genome Assembly and Genomic Analyses with an Emphasis on Marine Teleosts.</title>
        <authorList>
            <person name="Pickett B.D."/>
        </authorList>
    </citation>
    <scope>NUCLEOTIDE SEQUENCE</scope>
    <source>
        <strain evidence="4">HI-2016</strain>
    </source>
</reference>
<dbReference type="Proteomes" id="UP000824540">
    <property type="component" value="Unassembled WGS sequence"/>
</dbReference>
<name>A0A8T2N5Y5_9TELE</name>
<dbReference type="AlphaFoldDB" id="A0A8T2N5Y5"/>
<dbReference type="GO" id="GO:0006888">
    <property type="term" value="P:endoplasmic reticulum to Golgi vesicle-mediated transport"/>
    <property type="evidence" value="ECO:0007669"/>
    <property type="project" value="TreeGrafter"/>
</dbReference>
<proteinExistence type="predicted"/>
<feature type="coiled-coil region" evidence="2">
    <location>
        <begin position="188"/>
        <end position="236"/>
    </location>
</feature>
<evidence type="ECO:0000256" key="1">
    <source>
        <dbReference type="ARBA" id="ARBA00023054"/>
    </source>
</evidence>